<organism evidence="1 2">
    <name type="scientific">Streptococcus australis ATCC 700641</name>
    <dbReference type="NCBI Taxonomy" id="888833"/>
    <lineage>
        <taxon>Bacteria</taxon>
        <taxon>Bacillati</taxon>
        <taxon>Bacillota</taxon>
        <taxon>Bacilli</taxon>
        <taxon>Lactobacillales</taxon>
        <taxon>Streptococcaceae</taxon>
        <taxon>Streptococcus</taxon>
    </lineage>
</organism>
<dbReference type="eggNOG" id="COG4506">
    <property type="taxonomic scope" value="Bacteria"/>
</dbReference>
<dbReference type="InterPro" id="IPR015231">
    <property type="entry name" value="DUF1934"/>
</dbReference>
<name>E7SBW6_9STRE</name>
<sequence length="154" mass="18194">MVSRDGCNRKKKEVFGKIKERGKGWELLKIRIQNQIQFDDQVEVMDQYYEGEWKEKGGYHYLLYVNEEGEKVALKFHNQELTMTRFSTPKSIMKFIASEKGHALIPTPLGMQQFVIDTQEYRLEQNRLGLSYQLLTADGSQQFATYRLELTWED</sequence>
<accession>E7SBW6</accession>
<dbReference type="HOGENOM" id="CLU_135664_0_0_9"/>
<reference evidence="1 2" key="1">
    <citation type="submission" date="2010-12" db="EMBL/GenBank/DDBJ databases">
        <authorList>
            <person name="Muzny D."/>
            <person name="Qin X."/>
            <person name="Deng J."/>
            <person name="Jiang H."/>
            <person name="Liu Y."/>
            <person name="Qu J."/>
            <person name="Song X.-Z."/>
            <person name="Zhang L."/>
            <person name="Thornton R."/>
            <person name="Coyle M."/>
            <person name="Francisco L."/>
            <person name="Jackson L."/>
            <person name="Javaid M."/>
            <person name="Korchina V."/>
            <person name="Kovar C."/>
            <person name="Mata R."/>
            <person name="Mathew T."/>
            <person name="Ngo R."/>
            <person name="Nguyen L."/>
            <person name="Nguyen N."/>
            <person name="Okwuonu G."/>
            <person name="Ongeri F."/>
            <person name="Pham C."/>
            <person name="Simmons D."/>
            <person name="Wilczek-Boney K."/>
            <person name="Hale W."/>
            <person name="Jakkamsetti A."/>
            <person name="Pham P."/>
            <person name="Ruth R."/>
            <person name="San Lucas F."/>
            <person name="Warren J."/>
            <person name="Zhang J."/>
            <person name="Zhao Z."/>
            <person name="Zhou C."/>
            <person name="Zhu D."/>
            <person name="Lee S."/>
            <person name="Bess C."/>
            <person name="Blankenburg K."/>
            <person name="Forbes L."/>
            <person name="Fu Q."/>
            <person name="Gubbala S."/>
            <person name="Hirani K."/>
            <person name="Jayaseelan J.C."/>
            <person name="Lara F."/>
            <person name="Munidasa M."/>
            <person name="Palculict T."/>
            <person name="Patil S."/>
            <person name="Pu L.-L."/>
            <person name="Saada N."/>
            <person name="Tang L."/>
            <person name="Weissenberger G."/>
            <person name="Zhu Y."/>
            <person name="Hemphill L."/>
            <person name="Shang Y."/>
            <person name="Youmans B."/>
            <person name="Ayvaz T."/>
            <person name="Ross M."/>
            <person name="Santibanez J."/>
            <person name="Aqrawi P."/>
            <person name="Gross S."/>
            <person name="Joshi V."/>
            <person name="Fowler G."/>
            <person name="Nazareth L."/>
            <person name="Reid J."/>
            <person name="Worley K."/>
            <person name="Petrosino J."/>
            <person name="Highlander S."/>
            <person name="Gibbs R."/>
        </authorList>
    </citation>
    <scope>NUCLEOTIDE SEQUENCE [LARGE SCALE GENOMIC DNA]</scope>
    <source>
        <strain evidence="1 2">ATCC 700641</strain>
    </source>
</reference>
<evidence type="ECO:0008006" key="3">
    <source>
        <dbReference type="Google" id="ProtNLM"/>
    </source>
</evidence>
<evidence type="ECO:0000313" key="1">
    <source>
        <dbReference type="EMBL" id="EFV98917.1"/>
    </source>
</evidence>
<dbReference type="InterPro" id="IPR012674">
    <property type="entry name" value="Calycin"/>
</dbReference>
<dbReference type="Pfam" id="PF09148">
    <property type="entry name" value="DUF1934"/>
    <property type="match status" value="1"/>
</dbReference>
<dbReference type="Proteomes" id="UP000002814">
    <property type="component" value="Unassembled WGS sequence"/>
</dbReference>
<dbReference type="EMBL" id="AEQR01000019">
    <property type="protein sequence ID" value="EFV98917.1"/>
    <property type="molecule type" value="Genomic_DNA"/>
</dbReference>
<protein>
    <recommendedName>
        <fullName evidence="3">DUF1934 domain-containing protein</fullName>
    </recommendedName>
</protein>
<dbReference type="Gene3D" id="2.40.128.20">
    <property type="match status" value="1"/>
</dbReference>
<dbReference type="SUPFAM" id="SSF50814">
    <property type="entry name" value="Lipocalins"/>
    <property type="match status" value="1"/>
</dbReference>
<comment type="caution">
    <text evidence="1">The sequence shown here is derived from an EMBL/GenBank/DDBJ whole genome shotgun (WGS) entry which is preliminary data.</text>
</comment>
<dbReference type="AlphaFoldDB" id="E7SBW6"/>
<proteinExistence type="predicted"/>
<keyword evidence="2" id="KW-1185">Reference proteome</keyword>
<evidence type="ECO:0000313" key="2">
    <source>
        <dbReference type="Proteomes" id="UP000002814"/>
    </source>
</evidence>
<gene>
    <name evidence="1" type="ORF">HMPREF9421_1025</name>
</gene>